<evidence type="ECO:0000313" key="4">
    <source>
        <dbReference type="Proteomes" id="UP000694392"/>
    </source>
</evidence>
<protein>
    <submittedName>
        <fullName evidence="3">Uncharacterized protein</fullName>
    </submittedName>
</protein>
<dbReference type="AlphaFoldDB" id="A0A8D0G984"/>
<evidence type="ECO:0000313" key="3">
    <source>
        <dbReference type="Ensembl" id="ENSSPUP00000002555.1"/>
    </source>
</evidence>
<dbReference type="Ensembl" id="ENSSPUT00000002705.1">
    <property type="protein sequence ID" value="ENSSPUP00000002555.1"/>
    <property type="gene ID" value="ENSSPUG00000001976.1"/>
</dbReference>
<reference evidence="3" key="2">
    <citation type="submission" date="2025-09" db="UniProtKB">
        <authorList>
            <consortium name="Ensembl"/>
        </authorList>
    </citation>
    <scope>IDENTIFICATION</scope>
</reference>
<dbReference type="InterPro" id="IPR011009">
    <property type="entry name" value="Kinase-like_dom_sf"/>
</dbReference>
<dbReference type="GeneTree" id="ENSGT00970000197338"/>
<name>A0A8D0G984_SPHPU</name>
<dbReference type="Proteomes" id="UP000694392">
    <property type="component" value="Unplaced"/>
</dbReference>
<sequence length="99" mass="10797">MAGPPHDGSAGMGSRGGSYTGSSDGSAMPLMRVRSCCIEDLRPELLEEVKDVLIPEELLVTHRDKIIGKGHFGCVYHAIYLDPSEREIHCAVKSLNREC</sequence>
<dbReference type="PROSITE" id="PS00107">
    <property type="entry name" value="PROTEIN_KINASE_ATP"/>
    <property type="match status" value="1"/>
</dbReference>
<dbReference type="InterPro" id="IPR017441">
    <property type="entry name" value="Protein_kinase_ATP_BS"/>
</dbReference>
<keyword evidence="4" id="KW-1185">Reference proteome</keyword>
<feature type="binding site" evidence="1">
    <location>
        <position position="93"/>
    </location>
    <ligand>
        <name>ATP</name>
        <dbReference type="ChEBI" id="CHEBI:30616"/>
    </ligand>
</feature>
<feature type="compositionally biased region" description="Gly residues" evidence="2">
    <location>
        <begin position="10"/>
        <end position="19"/>
    </location>
</feature>
<keyword evidence="1" id="KW-0547">Nucleotide-binding</keyword>
<accession>A0A8D0G984</accession>
<evidence type="ECO:0000256" key="1">
    <source>
        <dbReference type="PROSITE-ProRule" id="PRU10141"/>
    </source>
</evidence>
<evidence type="ECO:0000256" key="2">
    <source>
        <dbReference type="SAM" id="MobiDB-lite"/>
    </source>
</evidence>
<proteinExistence type="predicted"/>
<feature type="region of interest" description="Disordered" evidence="2">
    <location>
        <begin position="1"/>
        <end position="27"/>
    </location>
</feature>
<keyword evidence="1" id="KW-0067">ATP-binding</keyword>
<dbReference type="Gene3D" id="3.30.200.20">
    <property type="entry name" value="Phosphorylase Kinase, domain 1"/>
    <property type="match status" value="1"/>
</dbReference>
<reference evidence="3" key="1">
    <citation type="submission" date="2025-08" db="UniProtKB">
        <authorList>
            <consortium name="Ensembl"/>
        </authorList>
    </citation>
    <scope>IDENTIFICATION</scope>
</reference>
<dbReference type="GO" id="GO:0005524">
    <property type="term" value="F:ATP binding"/>
    <property type="evidence" value="ECO:0007669"/>
    <property type="project" value="UniProtKB-UniRule"/>
</dbReference>
<organism evidence="3 4">
    <name type="scientific">Sphenodon punctatus</name>
    <name type="common">Tuatara</name>
    <name type="synonym">Hatteria punctata</name>
    <dbReference type="NCBI Taxonomy" id="8508"/>
    <lineage>
        <taxon>Eukaryota</taxon>
        <taxon>Metazoa</taxon>
        <taxon>Chordata</taxon>
        <taxon>Craniata</taxon>
        <taxon>Vertebrata</taxon>
        <taxon>Euteleostomi</taxon>
        <taxon>Lepidosauria</taxon>
        <taxon>Sphenodontia</taxon>
        <taxon>Sphenodontidae</taxon>
        <taxon>Sphenodon</taxon>
    </lineage>
</organism>
<dbReference type="SUPFAM" id="SSF56112">
    <property type="entry name" value="Protein kinase-like (PK-like)"/>
    <property type="match status" value="1"/>
</dbReference>